<protein>
    <submittedName>
        <fullName evidence="1">Uncharacterized protein</fullName>
    </submittedName>
</protein>
<name>A0A167VED8_PENCH</name>
<accession>A0A167VED8</accession>
<dbReference type="Proteomes" id="UP000076449">
    <property type="component" value="Chromosome I"/>
</dbReference>
<dbReference type="AlphaFoldDB" id="A0A167VED8"/>
<proteinExistence type="predicted"/>
<organism evidence="1">
    <name type="scientific">Penicillium chrysogenum</name>
    <name type="common">Penicillium notatum</name>
    <dbReference type="NCBI Taxonomy" id="5076"/>
    <lineage>
        <taxon>Eukaryota</taxon>
        <taxon>Fungi</taxon>
        <taxon>Dikarya</taxon>
        <taxon>Ascomycota</taxon>
        <taxon>Pezizomycotina</taxon>
        <taxon>Eurotiomycetes</taxon>
        <taxon>Eurotiomycetidae</taxon>
        <taxon>Eurotiales</taxon>
        <taxon>Aspergillaceae</taxon>
        <taxon>Penicillium</taxon>
        <taxon>Penicillium chrysogenum species complex</taxon>
    </lineage>
</organism>
<sequence>MSASAHAIGDAPPEEGSFGPNISFLERLLAAVTPDFAASFLWDLANMYIWVLFARRLDAMIEQWTDFYFPLPGRDARPAGGNEPAEGNGQG</sequence>
<gene>
    <name evidence="1" type="ORF">EN45_004680</name>
</gene>
<reference evidence="1" key="1">
    <citation type="journal article" date="2014" name="Genome Announc.">
        <title>Complete sequencing and chromosome-scale genome assembly of the industrial progenitor strain P2niaD18 from the penicillin producer Penicillium chrysogenum.</title>
        <authorList>
            <person name="Specht T."/>
            <person name="Dahlmann T.A."/>
            <person name="Zadra I."/>
            <person name="Kurnsteiner H."/>
            <person name="Kuck U."/>
        </authorList>
    </citation>
    <scope>NUCLEOTIDE SEQUENCE [LARGE SCALE GENOMIC DNA]</scope>
    <source>
        <strain evidence="1">P2niaD18</strain>
    </source>
</reference>
<evidence type="ECO:0000313" key="1">
    <source>
        <dbReference type="EMBL" id="KZN90351.1"/>
    </source>
</evidence>
<dbReference type="EMBL" id="CM002798">
    <property type="protein sequence ID" value="KZN90351.1"/>
    <property type="molecule type" value="Genomic_DNA"/>
</dbReference>